<protein>
    <recommendedName>
        <fullName evidence="5">Zinc finger/thioredoxin putative domain-containing protein</fullName>
    </recommendedName>
</protein>
<evidence type="ECO:0000256" key="4">
    <source>
        <dbReference type="SAM" id="MobiDB-lite"/>
    </source>
</evidence>
<evidence type="ECO:0000256" key="2">
    <source>
        <dbReference type="ARBA" id="ARBA00022803"/>
    </source>
</evidence>
<feature type="repeat" description="TPR" evidence="3">
    <location>
        <begin position="120"/>
        <end position="153"/>
    </location>
</feature>
<evidence type="ECO:0000313" key="6">
    <source>
        <dbReference type="EMBL" id="PID56685.1"/>
    </source>
</evidence>
<evidence type="ECO:0000256" key="3">
    <source>
        <dbReference type="PROSITE-ProRule" id="PRU00339"/>
    </source>
</evidence>
<dbReference type="InterPro" id="IPR011723">
    <property type="entry name" value="Znf/thioredoxin_put"/>
</dbReference>
<dbReference type="Pfam" id="PF13432">
    <property type="entry name" value="TPR_16"/>
    <property type="match status" value="2"/>
</dbReference>
<feature type="repeat" description="TPR" evidence="3">
    <location>
        <begin position="52"/>
        <end position="85"/>
    </location>
</feature>
<dbReference type="SUPFAM" id="SSF48452">
    <property type="entry name" value="TPR-like"/>
    <property type="match status" value="1"/>
</dbReference>
<gene>
    <name evidence="6" type="ORF">CSB45_10685</name>
</gene>
<dbReference type="PANTHER" id="PTHR44943:SF8">
    <property type="entry name" value="TPR REPEAT-CONTAINING PROTEIN MJ0263"/>
    <property type="match status" value="1"/>
</dbReference>
<keyword evidence="2 3" id="KW-0802">TPR repeat</keyword>
<feature type="repeat" description="TPR" evidence="3">
    <location>
        <begin position="204"/>
        <end position="237"/>
    </location>
</feature>
<feature type="repeat" description="TPR" evidence="3">
    <location>
        <begin position="86"/>
        <end position="119"/>
    </location>
</feature>
<dbReference type="PANTHER" id="PTHR44943">
    <property type="entry name" value="CELLULOSE SYNTHASE OPERON PROTEIN C"/>
    <property type="match status" value="1"/>
</dbReference>
<dbReference type="InterPro" id="IPR051685">
    <property type="entry name" value="Ycf3/AcsC/BcsC/TPR_MFPF"/>
</dbReference>
<dbReference type="NCBIfam" id="TIGR02098">
    <property type="entry name" value="MJ0042_CXXC"/>
    <property type="match status" value="1"/>
</dbReference>
<sequence length="297" mass="33546">MRIQCPGCGIGGKIPAEKIPAEGRKIVCPKCKHPFFVRREKAAAVAQQGANLSAYYDEGVKLLKARQFDVAIEKLNAVIRENPDYAHAYRYLGLAYGQKQLWDEAIQTLQKAVTYQENDLLSLKNLGVAFLHKERFSEAEEVFKRVLRENPDDTRVTAQLEMALRKGQQAGAERENGRSPDLPTAADTIDSQRKSAEPLQENPVLAFLDQGADYLEAAQYGKALESFEEAVRLAPDSPDGHFGLGMTHEKKQEWKKAIAAYQKALELNPKDFLTQETLRYLKKRRKKRFGLLPRMKA</sequence>
<dbReference type="InterPro" id="IPR011990">
    <property type="entry name" value="TPR-like_helical_dom_sf"/>
</dbReference>
<dbReference type="Pfam" id="PF13176">
    <property type="entry name" value="TPR_7"/>
    <property type="match status" value="1"/>
</dbReference>
<name>A0A2G6E3M0_9BACT</name>
<organism evidence="6 7">
    <name type="scientific">candidate division KSB3 bacterium</name>
    <dbReference type="NCBI Taxonomy" id="2044937"/>
    <lineage>
        <taxon>Bacteria</taxon>
        <taxon>candidate division KSB3</taxon>
    </lineage>
</organism>
<proteinExistence type="predicted"/>
<dbReference type="PROSITE" id="PS50005">
    <property type="entry name" value="TPR"/>
    <property type="match status" value="5"/>
</dbReference>
<dbReference type="PROSITE" id="PS50293">
    <property type="entry name" value="TPR_REGION"/>
    <property type="match status" value="1"/>
</dbReference>
<dbReference type="Proteomes" id="UP000229740">
    <property type="component" value="Unassembled WGS sequence"/>
</dbReference>
<comment type="caution">
    <text evidence="6">The sequence shown here is derived from an EMBL/GenBank/DDBJ whole genome shotgun (WGS) entry which is preliminary data.</text>
</comment>
<feature type="repeat" description="TPR" evidence="3">
    <location>
        <begin position="238"/>
        <end position="271"/>
    </location>
</feature>
<evidence type="ECO:0000259" key="5">
    <source>
        <dbReference type="Pfam" id="PF13717"/>
    </source>
</evidence>
<dbReference type="Pfam" id="PF13717">
    <property type="entry name" value="Zn_ribbon_4"/>
    <property type="match status" value="1"/>
</dbReference>
<dbReference type="AlphaFoldDB" id="A0A2G6E3M0"/>
<accession>A0A2G6E3M0</accession>
<evidence type="ECO:0000313" key="7">
    <source>
        <dbReference type="Proteomes" id="UP000229740"/>
    </source>
</evidence>
<dbReference type="InterPro" id="IPR019734">
    <property type="entry name" value="TPR_rpt"/>
</dbReference>
<dbReference type="EMBL" id="PDPS01000032">
    <property type="protein sequence ID" value="PID56685.1"/>
    <property type="molecule type" value="Genomic_DNA"/>
</dbReference>
<dbReference type="SMART" id="SM00028">
    <property type="entry name" value="TPR"/>
    <property type="match status" value="5"/>
</dbReference>
<evidence type="ECO:0000256" key="1">
    <source>
        <dbReference type="ARBA" id="ARBA00022737"/>
    </source>
</evidence>
<feature type="region of interest" description="Disordered" evidence="4">
    <location>
        <begin position="166"/>
        <end position="200"/>
    </location>
</feature>
<keyword evidence="1" id="KW-0677">Repeat</keyword>
<reference evidence="6 7" key="1">
    <citation type="submission" date="2017-10" db="EMBL/GenBank/DDBJ databases">
        <title>Novel microbial diversity and functional potential in the marine mammal oral microbiome.</title>
        <authorList>
            <person name="Dudek N.K."/>
            <person name="Sun C.L."/>
            <person name="Burstein D."/>
            <person name="Kantor R.S."/>
            <person name="Aliaga Goltsman D.S."/>
            <person name="Bik E.M."/>
            <person name="Thomas B.C."/>
            <person name="Banfield J.F."/>
            <person name="Relman D.A."/>
        </authorList>
    </citation>
    <scope>NUCLEOTIDE SEQUENCE [LARGE SCALE GENOMIC DNA]</scope>
    <source>
        <strain evidence="6">DOLZORAL124_49_17</strain>
    </source>
</reference>
<feature type="domain" description="Zinc finger/thioredoxin putative" evidence="5">
    <location>
        <begin position="1"/>
        <end position="36"/>
    </location>
</feature>
<dbReference type="Gene3D" id="1.25.40.10">
    <property type="entry name" value="Tetratricopeptide repeat domain"/>
    <property type="match status" value="2"/>
</dbReference>